<feature type="binding site" evidence="2">
    <location>
        <position position="234"/>
    </location>
    <ligand>
        <name>FAD</name>
        <dbReference type="ChEBI" id="CHEBI:57692"/>
    </ligand>
</feature>
<feature type="domain" description="Glucose-methanol-choline oxidoreductase N-terminal" evidence="3">
    <location>
        <begin position="7"/>
        <end position="312"/>
    </location>
</feature>
<dbReference type="InterPro" id="IPR036188">
    <property type="entry name" value="FAD/NAD-bd_sf"/>
</dbReference>
<dbReference type="SUPFAM" id="SSF51905">
    <property type="entry name" value="FAD/NAD(P)-binding domain"/>
    <property type="match status" value="1"/>
</dbReference>
<evidence type="ECO:0000259" key="3">
    <source>
        <dbReference type="Pfam" id="PF00732"/>
    </source>
</evidence>
<evidence type="ECO:0000256" key="1">
    <source>
        <dbReference type="ARBA" id="ARBA00010790"/>
    </source>
</evidence>
<keyword evidence="2" id="KW-0274">FAD</keyword>
<feature type="binding site" evidence="2">
    <location>
        <begin position="535"/>
        <end position="536"/>
    </location>
    <ligand>
        <name>FAD</name>
        <dbReference type="ChEBI" id="CHEBI:57692"/>
    </ligand>
</feature>
<feature type="domain" description="Glucose-methanol-choline oxidoreductase C-terminal" evidence="4">
    <location>
        <begin position="450"/>
        <end position="588"/>
    </location>
</feature>
<dbReference type="Pfam" id="PF05199">
    <property type="entry name" value="GMC_oxred_C"/>
    <property type="match status" value="1"/>
</dbReference>
<dbReference type="GO" id="GO:0050660">
    <property type="term" value="F:flavin adenine dinucleotide binding"/>
    <property type="evidence" value="ECO:0007669"/>
    <property type="project" value="InterPro"/>
</dbReference>
<accession>A0A2V1DXP0</accession>
<sequence length="599" mass="63960">MNATTHDIVIVGGGTAGLVLANRLSEDPSLSVLVLEAGIGASSDPRVLIPGFFSSLAGSEHDWNFETVPQKNLDGRIIGHVQGKVLGGSSAVNAQALIPPSASDVNRWQELGNLEWNYQTLKPYLDKWFKLSLPSQEVSEHLQISWADAEPFQGAVNASFAGAKADPLPNAWVKTFETLNHRLTANPFDGHSIGAYNGPSTIDNTTKTRSYSDVAYYQPVATRPNLQLITGVSVSEIIIDDALRATGVKYTQDGIEKTVQARTDIILSAGVFNSPKLLELSGVGDPSILNSSGINVKVDNKYVGTNLQDHVVNGISYEVKDGITTGDDLLRGDQATLAAAMAAYQTNQTGPLVSSGITSFAYLPTQFSGEDSNSRSALLDMLANPQLNHPLDAQRYSFARKLLSEMSEGTAQYFLFAAQTNAVGRNTNESIAVGLQEGNFITLVAGLSHPISSGTVHISSSNPADKPTIDHQYLSNSFDVELHARHITFLEKLAATEPMASLLKPNGARNHPAAFIGADIDKAKEYAKVGASTNWHSVGTCAMAPAHLGGVVDSNFNVYGVKGLRIVDASVIPFVPQSNTQSMVYAIAERAADLIKKSI</sequence>
<dbReference type="Gene3D" id="3.50.50.60">
    <property type="entry name" value="FAD/NAD(P)-binding domain"/>
    <property type="match status" value="1"/>
</dbReference>
<dbReference type="GO" id="GO:0016614">
    <property type="term" value="F:oxidoreductase activity, acting on CH-OH group of donors"/>
    <property type="evidence" value="ECO:0007669"/>
    <property type="project" value="InterPro"/>
</dbReference>
<dbReference type="Gene3D" id="3.30.560.10">
    <property type="entry name" value="Glucose Oxidase, domain 3"/>
    <property type="match status" value="1"/>
</dbReference>
<dbReference type="InterPro" id="IPR012132">
    <property type="entry name" value="GMC_OxRdtase"/>
</dbReference>
<dbReference type="Pfam" id="PF00732">
    <property type="entry name" value="GMC_oxred_N"/>
    <property type="match status" value="1"/>
</dbReference>
<comment type="cofactor">
    <cofactor evidence="2">
        <name>FAD</name>
        <dbReference type="ChEBI" id="CHEBI:57692"/>
    </cofactor>
</comment>
<dbReference type="AlphaFoldDB" id="A0A2V1DXP0"/>
<dbReference type="EMBL" id="KZ805355">
    <property type="protein sequence ID" value="PVI01620.1"/>
    <property type="molecule type" value="Genomic_DNA"/>
</dbReference>
<proteinExistence type="inferred from homology"/>
<gene>
    <name evidence="5" type="ORF">DM02DRAFT_524670</name>
</gene>
<protein>
    <submittedName>
        <fullName evidence="5">GMC oxidoreductase</fullName>
    </submittedName>
</protein>
<dbReference type="Proteomes" id="UP000244855">
    <property type="component" value="Unassembled WGS sequence"/>
</dbReference>
<keyword evidence="2" id="KW-0285">Flavoprotein</keyword>
<dbReference type="PANTHER" id="PTHR11552">
    <property type="entry name" value="GLUCOSE-METHANOL-CHOLINE GMC OXIDOREDUCTASE"/>
    <property type="match status" value="1"/>
</dbReference>
<keyword evidence="6" id="KW-1185">Reference proteome</keyword>
<evidence type="ECO:0000313" key="6">
    <source>
        <dbReference type="Proteomes" id="UP000244855"/>
    </source>
</evidence>
<reference evidence="5 6" key="1">
    <citation type="journal article" date="2018" name="Sci. Rep.">
        <title>Comparative genomics provides insights into the lifestyle and reveals functional heterogeneity of dark septate endophytic fungi.</title>
        <authorList>
            <person name="Knapp D.G."/>
            <person name="Nemeth J.B."/>
            <person name="Barry K."/>
            <person name="Hainaut M."/>
            <person name="Henrissat B."/>
            <person name="Johnson J."/>
            <person name="Kuo A."/>
            <person name="Lim J.H.P."/>
            <person name="Lipzen A."/>
            <person name="Nolan M."/>
            <person name="Ohm R.A."/>
            <person name="Tamas L."/>
            <person name="Grigoriev I.V."/>
            <person name="Spatafora J.W."/>
            <person name="Nagy L.G."/>
            <person name="Kovacs G.M."/>
        </authorList>
    </citation>
    <scope>NUCLEOTIDE SEQUENCE [LARGE SCALE GENOMIC DNA]</scope>
    <source>
        <strain evidence="5 6">DSE2036</strain>
    </source>
</reference>
<name>A0A2V1DXP0_9PLEO</name>
<dbReference type="InterPro" id="IPR007867">
    <property type="entry name" value="GMC_OxRtase_C"/>
</dbReference>
<dbReference type="PIRSF" id="PIRSF000137">
    <property type="entry name" value="Alcohol_oxidase"/>
    <property type="match status" value="1"/>
</dbReference>
<dbReference type="InterPro" id="IPR000172">
    <property type="entry name" value="GMC_OxRdtase_N"/>
</dbReference>
<comment type="similarity">
    <text evidence="1">Belongs to the GMC oxidoreductase family.</text>
</comment>
<dbReference type="PANTHER" id="PTHR11552:SF210">
    <property type="entry name" value="GLUCOSE-METHANOL-CHOLINE OXIDOREDUCTASE N-TERMINAL DOMAIN-CONTAINING PROTEIN-RELATED"/>
    <property type="match status" value="1"/>
</dbReference>
<dbReference type="STRING" id="97972.A0A2V1DXP0"/>
<feature type="binding site" evidence="2">
    <location>
        <position position="85"/>
    </location>
    <ligand>
        <name>FAD</name>
        <dbReference type="ChEBI" id="CHEBI:57692"/>
    </ligand>
</feature>
<organism evidence="5 6">
    <name type="scientific">Periconia macrospinosa</name>
    <dbReference type="NCBI Taxonomy" id="97972"/>
    <lineage>
        <taxon>Eukaryota</taxon>
        <taxon>Fungi</taxon>
        <taxon>Dikarya</taxon>
        <taxon>Ascomycota</taxon>
        <taxon>Pezizomycotina</taxon>
        <taxon>Dothideomycetes</taxon>
        <taxon>Pleosporomycetidae</taxon>
        <taxon>Pleosporales</taxon>
        <taxon>Massarineae</taxon>
        <taxon>Periconiaceae</taxon>
        <taxon>Periconia</taxon>
    </lineage>
</organism>
<evidence type="ECO:0000259" key="4">
    <source>
        <dbReference type="Pfam" id="PF05199"/>
    </source>
</evidence>
<dbReference type="SUPFAM" id="SSF54373">
    <property type="entry name" value="FAD-linked reductases, C-terminal domain"/>
    <property type="match status" value="1"/>
</dbReference>
<evidence type="ECO:0000256" key="2">
    <source>
        <dbReference type="PIRSR" id="PIRSR000137-2"/>
    </source>
</evidence>
<dbReference type="OrthoDB" id="269227at2759"/>
<evidence type="ECO:0000313" key="5">
    <source>
        <dbReference type="EMBL" id="PVI01620.1"/>
    </source>
</evidence>